<dbReference type="PROSITE" id="PS01042">
    <property type="entry name" value="HOMOSER_DHGENASE"/>
    <property type="match status" value="1"/>
</dbReference>
<evidence type="ECO:0000256" key="5">
    <source>
        <dbReference type="ARBA" id="ARBA00013376"/>
    </source>
</evidence>
<reference evidence="12" key="1">
    <citation type="submission" date="2018-05" db="EMBL/GenBank/DDBJ databases">
        <authorList>
            <person name="Lanie J.A."/>
            <person name="Ng W.-L."/>
            <person name="Kazmierczak K.M."/>
            <person name="Andrzejewski T.M."/>
            <person name="Davidsen T.M."/>
            <person name="Wayne K.J."/>
            <person name="Tettelin H."/>
            <person name="Glass J.I."/>
            <person name="Rusch D."/>
            <person name="Podicherti R."/>
            <person name="Tsui H.-C.T."/>
            <person name="Winkler M.E."/>
        </authorList>
    </citation>
    <scope>NUCLEOTIDE SEQUENCE</scope>
</reference>
<proteinExistence type="inferred from homology"/>
<dbReference type="UniPathway" id="UPA00050">
    <property type="reaction ID" value="UER00063"/>
</dbReference>
<dbReference type="InterPro" id="IPR022697">
    <property type="entry name" value="HDH_short"/>
</dbReference>
<dbReference type="SUPFAM" id="SSF55347">
    <property type="entry name" value="Glyceraldehyde-3-phosphate dehydrogenase-like, C-terminal domain"/>
    <property type="match status" value="1"/>
</dbReference>
<dbReference type="GO" id="GO:0050661">
    <property type="term" value="F:NADP binding"/>
    <property type="evidence" value="ECO:0007669"/>
    <property type="project" value="InterPro"/>
</dbReference>
<dbReference type="AlphaFoldDB" id="A0A382F7S5"/>
<organism evidence="12">
    <name type="scientific">marine metagenome</name>
    <dbReference type="NCBI Taxonomy" id="408172"/>
    <lineage>
        <taxon>unclassified sequences</taxon>
        <taxon>metagenomes</taxon>
        <taxon>ecological metagenomes</taxon>
    </lineage>
</organism>
<protein>
    <recommendedName>
        <fullName evidence="5">Homoserine dehydrogenase</fullName>
        <ecNumber evidence="4">1.1.1.3</ecNumber>
    </recommendedName>
</protein>
<gene>
    <name evidence="12" type="ORF">METZ01_LOCUS211952</name>
</gene>
<evidence type="ECO:0000313" key="12">
    <source>
        <dbReference type="EMBL" id="SVB59098.1"/>
    </source>
</evidence>
<comment type="pathway">
    <text evidence="1">Amino-acid biosynthesis; L-threonine biosynthesis; L-threonine from L-aspartate: step 3/5.</text>
</comment>
<feature type="domain" description="Homoserine dehydrogenase catalytic" evidence="10">
    <location>
        <begin position="138"/>
        <end position="309"/>
    </location>
</feature>
<dbReference type="GO" id="GO:0009086">
    <property type="term" value="P:methionine biosynthetic process"/>
    <property type="evidence" value="ECO:0007669"/>
    <property type="project" value="UniProtKB-KW"/>
</dbReference>
<dbReference type="EMBL" id="UINC01048499">
    <property type="protein sequence ID" value="SVB59098.1"/>
    <property type="molecule type" value="Genomic_DNA"/>
</dbReference>
<evidence type="ECO:0000256" key="2">
    <source>
        <dbReference type="ARBA" id="ARBA00005062"/>
    </source>
</evidence>
<evidence type="ECO:0000256" key="4">
    <source>
        <dbReference type="ARBA" id="ARBA00013213"/>
    </source>
</evidence>
<dbReference type="PANTHER" id="PTHR43331">
    <property type="entry name" value="HOMOSERINE DEHYDROGENASE"/>
    <property type="match status" value="1"/>
</dbReference>
<keyword evidence="6" id="KW-0028">Amino-acid biosynthesis</keyword>
<dbReference type="InterPro" id="IPR001342">
    <property type="entry name" value="HDH_cat"/>
</dbReference>
<evidence type="ECO:0000256" key="8">
    <source>
        <dbReference type="ARBA" id="ARBA00023002"/>
    </source>
</evidence>
<comment type="pathway">
    <text evidence="2">Amino-acid biosynthesis; L-methionine biosynthesis via de novo pathway; L-homoserine from L-aspartate: step 3/3.</text>
</comment>
<dbReference type="PANTHER" id="PTHR43331:SF1">
    <property type="entry name" value="HOMOSERINE DEHYDROGENASE"/>
    <property type="match status" value="1"/>
</dbReference>
<dbReference type="SUPFAM" id="SSF51735">
    <property type="entry name" value="NAD(P)-binding Rossmann-fold domains"/>
    <property type="match status" value="1"/>
</dbReference>
<evidence type="ECO:0000256" key="7">
    <source>
        <dbReference type="ARBA" id="ARBA00022697"/>
    </source>
</evidence>
<sequence length="309" mass="32645">MNKLRVGVAGLGTVGGGLLQLLSAQKDIIEERCGRPVSVVAVSARDQSKDRDLNLADIKWHEDATSLAVDPDVDVVCELIGGPEGVALRVCEAALNAGKDVVTANKALMAVHGAQLASLAEKQGVEIYYEAAVAGGIPIIKAIREGLSGNRISGVVGILNGTCNYILTDMHDAALAGESRDFDTVLKEAQQLGYAESDPSTDIDGIDAAHKLAILTSVSFGTEIDFSSIYVEGIRHISSVDIEYAVELGYRVKLLAISRMGTDGIQQRVHPCMVRERTTIARVDGVNNAIVIESDFAGTTIYEGPGAGR</sequence>
<dbReference type="Pfam" id="PF00742">
    <property type="entry name" value="Homoserine_dh"/>
    <property type="match status" value="1"/>
</dbReference>
<keyword evidence="8" id="KW-0560">Oxidoreductase</keyword>
<dbReference type="FunFam" id="3.30.360.10:FF:000005">
    <property type="entry name" value="Homoserine dehydrogenase"/>
    <property type="match status" value="1"/>
</dbReference>
<accession>A0A382F7S5</accession>
<feature type="non-terminal residue" evidence="12">
    <location>
        <position position="309"/>
    </location>
</feature>
<feature type="domain" description="Aspartate/homoserine dehydrogenase NAD-binding" evidence="11">
    <location>
        <begin position="10"/>
        <end position="130"/>
    </location>
</feature>
<comment type="similarity">
    <text evidence="3">Belongs to the homoserine dehydrogenase family.</text>
</comment>
<dbReference type="Gene3D" id="3.30.360.10">
    <property type="entry name" value="Dihydrodipicolinate Reductase, domain 2"/>
    <property type="match status" value="1"/>
</dbReference>
<dbReference type="InterPro" id="IPR036291">
    <property type="entry name" value="NAD(P)-bd_dom_sf"/>
</dbReference>
<name>A0A382F7S5_9ZZZZ</name>
<keyword evidence="7" id="KW-0791">Threonine biosynthesis</keyword>
<evidence type="ECO:0000256" key="6">
    <source>
        <dbReference type="ARBA" id="ARBA00022605"/>
    </source>
</evidence>
<dbReference type="PIRSF" id="PIRSF036497">
    <property type="entry name" value="HDH_short"/>
    <property type="match status" value="1"/>
</dbReference>
<dbReference type="GO" id="GO:0004412">
    <property type="term" value="F:homoserine dehydrogenase activity"/>
    <property type="evidence" value="ECO:0007669"/>
    <property type="project" value="UniProtKB-EC"/>
</dbReference>
<evidence type="ECO:0000256" key="1">
    <source>
        <dbReference type="ARBA" id="ARBA00005056"/>
    </source>
</evidence>
<evidence type="ECO:0000256" key="3">
    <source>
        <dbReference type="ARBA" id="ARBA00006753"/>
    </source>
</evidence>
<dbReference type="EC" id="1.1.1.3" evidence="4"/>
<dbReference type="UniPathway" id="UPA00051">
    <property type="reaction ID" value="UER00465"/>
</dbReference>
<evidence type="ECO:0000259" key="11">
    <source>
        <dbReference type="Pfam" id="PF03447"/>
    </source>
</evidence>
<dbReference type="InterPro" id="IPR005106">
    <property type="entry name" value="Asp/hSer_DH_NAD-bd"/>
</dbReference>
<evidence type="ECO:0000259" key="10">
    <source>
        <dbReference type="Pfam" id="PF00742"/>
    </source>
</evidence>
<dbReference type="GO" id="GO:0009088">
    <property type="term" value="P:threonine biosynthetic process"/>
    <property type="evidence" value="ECO:0007669"/>
    <property type="project" value="UniProtKB-UniPathway"/>
</dbReference>
<dbReference type="InterPro" id="IPR019811">
    <property type="entry name" value="HDH_CS"/>
</dbReference>
<dbReference type="NCBIfam" id="NF004976">
    <property type="entry name" value="PRK06349.1"/>
    <property type="match status" value="1"/>
</dbReference>
<dbReference type="Gene3D" id="3.40.50.720">
    <property type="entry name" value="NAD(P)-binding Rossmann-like Domain"/>
    <property type="match status" value="1"/>
</dbReference>
<keyword evidence="9" id="KW-0486">Methionine biosynthesis</keyword>
<evidence type="ECO:0000256" key="9">
    <source>
        <dbReference type="ARBA" id="ARBA00023167"/>
    </source>
</evidence>
<dbReference type="Pfam" id="PF03447">
    <property type="entry name" value="NAD_binding_3"/>
    <property type="match status" value="1"/>
</dbReference>